<organism evidence="2 3">
    <name type="scientific">Streptomyces sparsogenes DSM 40356</name>
    <dbReference type="NCBI Taxonomy" id="1331668"/>
    <lineage>
        <taxon>Bacteria</taxon>
        <taxon>Bacillati</taxon>
        <taxon>Actinomycetota</taxon>
        <taxon>Actinomycetes</taxon>
        <taxon>Kitasatosporales</taxon>
        <taxon>Streptomycetaceae</taxon>
        <taxon>Streptomyces</taxon>
    </lineage>
</organism>
<accession>A0A1R1S5L4</accession>
<gene>
    <name evidence="2" type="ORF">SPAR_40767</name>
</gene>
<feature type="domain" description="DUF5753" evidence="1">
    <location>
        <begin position="104"/>
        <end position="269"/>
    </location>
</feature>
<protein>
    <submittedName>
        <fullName evidence="2">Helix-turn-helix domain-containing protein</fullName>
    </submittedName>
</protein>
<dbReference type="RefSeq" id="WP_158080409.1">
    <property type="nucleotide sequence ID" value="NZ_ASQP01000529.1"/>
</dbReference>
<dbReference type="GeneID" id="96742885"/>
<reference evidence="2 3" key="1">
    <citation type="submission" date="2013-05" db="EMBL/GenBank/DDBJ databases">
        <title>Genome sequence of Streptomyces sparsogenes DSM 40356.</title>
        <authorList>
            <person name="Coyne S."/>
            <person name="Seebeck F.P."/>
        </authorList>
    </citation>
    <scope>NUCLEOTIDE SEQUENCE [LARGE SCALE GENOMIC DNA]</scope>
    <source>
        <strain evidence="2 3">DSM 40356</strain>
    </source>
</reference>
<name>A0A1R1S5L4_9ACTN</name>
<dbReference type="GO" id="GO:0003677">
    <property type="term" value="F:DNA binding"/>
    <property type="evidence" value="ECO:0007669"/>
    <property type="project" value="InterPro"/>
</dbReference>
<dbReference type="EMBL" id="ASQP01000529">
    <property type="protein sequence ID" value="OMI33554.1"/>
    <property type="molecule type" value="Genomic_DNA"/>
</dbReference>
<evidence type="ECO:0000313" key="3">
    <source>
        <dbReference type="Proteomes" id="UP000186168"/>
    </source>
</evidence>
<proteinExistence type="predicted"/>
<dbReference type="Pfam" id="PF13560">
    <property type="entry name" value="HTH_31"/>
    <property type="match status" value="1"/>
</dbReference>
<comment type="caution">
    <text evidence="2">The sequence shown here is derived from an EMBL/GenBank/DDBJ whole genome shotgun (WGS) entry which is preliminary data.</text>
</comment>
<dbReference type="STRING" id="67365.GCA_001704635_05279"/>
<evidence type="ECO:0000313" key="2">
    <source>
        <dbReference type="EMBL" id="OMI33554.1"/>
    </source>
</evidence>
<dbReference type="AlphaFoldDB" id="A0A1R1S5L4"/>
<dbReference type="InterPro" id="IPR001387">
    <property type="entry name" value="Cro/C1-type_HTH"/>
</dbReference>
<dbReference type="InterPro" id="IPR043917">
    <property type="entry name" value="DUF5753"/>
</dbReference>
<dbReference type="Pfam" id="PF19054">
    <property type="entry name" value="DUF5753"/>
    <property type="match status" value="1"/>
</dbReference>
<sequence>MSTRSTYTRSKREAPAAATLVVGAYLRALRLTQGLTEHEAGMAIRCSKSKISRLETGHLRRQVDAVGLLRHYGVEDFLTVRGVQDLLREPRQHVVVDSTPGWLDRLRACQGQADPLSIYSAYAVPEIARVPGYPVDHLAMVAQSAELPRVPARQPLSPLTGGVTVLLDETVLMRSLGHPPVMAHQMAHLRDLAASGDGLLVLVVPMQAAVLPPAPSLLYWMTVHGHELVAQEGPSFAVYYTGSEVRPWRERLWAAQAEAVPAMQGVWMLERARVQFEELAAHLPTGASSERLAG</sequence>
<dbReference type="CDD" id="cd00093">
    <property type="entry name" value="HTH_XRE"/>
    <property type="match status" value="1"/>
</dbReference>
<evidence type="ECO:0000259" key="1">
    <source>
        <dbReference type="Pfam" id="PF19054"/>
    </source>
</evidence>
<dbReference type="Gene3D" id="1.10.260.40">
    <property type="entry name" value="lambda repressor-like DNA-binding domains"/>
    <property type="match status" value="1"/>
</dbReference>
<dbReference type="InterPro" id="IPR010982">
    <property type="entry name" value="Lambda_DNA-bd_dom_sf"/>
</dbReference>
<keyword evidence="3" id="KW-1185">Reference proteome</keyword>
<dbReference type="Proteomes" id="UP000186168">
    <property type="component" value="Unassembled WGS sequence"/>
</dbReference>
<dbReference type="SUPFAM" id="SSF47413">
    <property type="entry name" value="lambda repressor-like DNA-binding domains"/>
    <property type="match status" value="1"/>
</dbReference>